<dbReference type="SUPFAM" id="SSF48498">
    <property type="entry name" value="Tetracyclin repressor-like, C-terminal domain"/>
    <property type="match status" value="1"/>
</dbReference>
<comment type="caution">
    <text evidence="2">The sequence shown here is derived from an EMBL/GenBank/DDBJ whole genome shotgun (WGS) entry which is preliminary data.</text>
</comment>
<feature type="domain" description="TetR transcriptional regulator CgmR-like C-terminal" evidence="1">
    <location>
        <begin position="42"/>
        <end position="135"/>
    </location>
</feature>
<dbReference type="InterPro" id="IPR036271">
    <property type="entry name" value="Tet_transcr_reg_TetR-rel_C_sf"/>
</dbReference>
<gene>
    <name evidence="2" type="ORF">GCM10011374_05260</name>
</gene>
<dbReference type="EMBL" id="BMEQ01000002">
    <property type="protein sequence ID" value="GGG45914.1"/>
    <property type="molecule type" value="Genomic_DNA"/>
</dbReference>
<keyword evidence="3" id="KW-1185">Reference proteome</keyword>
<dbReference type="InterPro" id="IPR041479">
    <property type="entry name" value="TetR_CgmR_C"/>
</dbReference>
<reference evidence="2" key="1">
    <citation type="journal article" date="2014" name="Int. J. Syst. Evol. Microbiol.">
        <title>Complete genome sequence of Corynebacterium casei LMG S-19264T (=DSM 44701T), isolated from a smear-ripened cheese.</title>
        <authorList>
            <consortium name="US DOE Joint Genome Institute (JGI-PGF)"/>
            <person name="Walter F."/>
            <person name="Albersmeier A."/>
            <person name="Kalinowski J."/>
            <person name="Ruckert C."/>
        </authorList>
    </citation>
    <scope>NUCLEOTIDE SEQUENCE</scope>
    <source>
        <strain evidence="2">CGMCC 1.12187</strain>
    </source>
</reference>
<dbReference type="Gene3D" id="1.10.357.10">
    <property type="entry name" value="Tetracycline Repressor, domain 2"/>
    <property type="match status" value="1"/>
</dbReference>
<dbReference type="Proteomes" id="UP000638848">
    <property type="component" value="Unassembled WGS sequence"/>
</dbReference>
<evidence type="ECO:0000313" key="2">
    <source>
        <dbReference type="EMBL" id="GGG45914.1"/>
    </source>
</evidence>
<dbReference type="AlphaFoldDB" id="A0A917LN41"/>
<evidence type="ECO:0000259" key="1">
    <source>
        <dbReference type="Pfam" id="PF17937"/>
    </source>
</evidence>
<protein>
    <recommendedName>
        <fullName evidence="1">TetR transcriptional regulator CgmR-like C-terminal domain-containing protein</fullName>
    </recommendedName>
</protein>
<proteinExistence type="predicted"/>
<accession>A0A917LN41</accession>
<reference evidence="2" key="2">
    <citation type="submission" date="2020-09" db="EMBL/GenBank/DDBJ databases">
        <authorList>
            <person name="Sun Q."/>
            <person name="Zhou Y."/>
        </authorList>
    </citation>
    <scope>NUCLEOTIDE SEQUENCE</scope>
    <source>
        <strain evidence="2">CGMCC 1.12187</strain>
    </source>
</reference>
<dbReference type="Pfam" id="PF17937">
    <property type="entry name" value="TetR_C_28"/>
    <property type="match status" value="1"/>
</dbReference>
<dbReference type="RefSeq" id="WP_188534284.1">
    <property type="nucleotide sequence ID" value="NZ_BMEQ01000002.1"/>
</dbReference>
<organism evidence="2 3">
    <name type="scientific">Kocuria dechangensis</name>
    <dbReference type="NCBI Taxonomy" id="1176249"/>
    <lineage>
        <taxon>Bacteria</taxon>
        <taxon>Bacillati</taxon>
        <taxon>Actinomycetota</taxon>
        <taxon>Actinomycetes</taxon>
        <taxon>Micrococcales</taxon>
        <taxon>Micrococcaceae</taxon>
        <taxon>Kocuria</taxon>
    </lineage>
</organism>
<name>A0A917LN41_9MICC</name>
<sequence length="166" mass="18208">MFGPETPSEQIEQHVEAVVVELVEELDHWAQQDPVAEGSDDRAYVRAFSQVRDNSTRDQTALLHAAVARPHLAESLVQLNRRMDREDLDPGHPAGIIGVIVRLAMDGLWVSDILDSTRFSDDQRCRITSILTGLTYLTDERLEAVLTEAAPGDSASQAGDSALSSD</sequence>
<evidence type="ECO:0000313" key="3">
    <source>
        <dbReference type="Proteomes" id="UP000638848"/>
    </source>
</evidence>